<keyword evidence="1" id="KW-0812">Transmembrane</keyword>
<dbReference type="OrthoDB" id="591557at2759"/>
<evidence type="ECO:0000313" key="3">
    <source>
        <dbReference type="EMBL" id="PWA35862.1"/>
    </source>
</evidence>
<dbReference type="InterPro" id="IPR017451">
    <property type="entry name" value="F-box-assoc_interact_dom"/>
</dbReference>
<reference evidence="3 4" key="1">
    <citation type="journal article" date="2018" name="Mol. Plant">
        <title>The genome of Artemisia annua provides insight into the evolution of Asteraceae family and artemisinin biosynthesis.</title>
        <authorList>
            <person name="Shen Q."/>
            <person name="Zhang L."/>
            <person name="Liao Z."/>
            <person name="Wang S."/>
            <person name="Yan T."/>
            <person name="Shi P."/>
            <person name="Liu M."/>
            <person name="Fu X."/>
            <person name="Pan Q."/>
            <person name="Wang Y."/>
            <person name="Lv Z."/>
            <person name="Lu X."/>
            <person name="Zhang F."/>
            <person name="Jiang W."/>
            <person name="Ma Y."/>
            <person name="Chen M."/>
            <person name="Hao X."/>
            <person name="Li L."/>
            <person name="Tang Y."/>
            <person name="Lv G."/>
            <person name="Zhou Y."/>
            <person name="Sun X."/>
            <person name="Brodelius P.E."/>
            <person name="Rose J.K.C."/>
            <person name="Tang K."/>
        </authorList>
    </citation>
    <scope>NUCLEOTIDE SEQUENCE [LARGE SCALE GENOMIC DNA]</scope>
    <source>
        <strain evidence="4">cv. Huhao1</strain>
        <tissue evidence="3">Leaf</tissue>
    </source>
</reference>
<dbReference type="InterPro" id="IPR050796">
    <property type="entry name" value="SCF_F-box_component"/>
</dbReference>
<dbReference type="Proteomes" id="UP000245207">
    <property type="component" value="Unassembled WGS sequence"/>
</dbReference>
<keyword evidence="1" id="KW-0472">Membrane</keyword>
<proteinExistence type="predicted"/>
<feature type="domain" description="F-box associated beta-propeller type 1" evidence="2">
    <location>
        <begin position="81"/>
        <end position="238"/>
    </location>
</feature>
<protein>
    <submittedName>
        <fullName evidence="3">F-box associated domain, type 1</fullName>
    </submittedName>
</protein>
<sequence>MAKSVKKSSDSERYIPYEIVFMVLAMLPTKLLLQLSLKRYMDDAVWMRSTGLEDPGRRYQLTVPMKEFSPHVEILASCNGLLLLGYDATTKAYKVVKIVRFTGGRLRGSQNNVMYRRFSDSVYDSTTASVYNIKTEEWDRIEHFPYVICGNAQGVTVNGAPHWVMCRDHSANDIVVDPVIVCFDLAEHRFKEILKPHWFDDFCEFEYGVFEGKLYFVHYITKQNTEVWIMEEYGESWVNVKSLVNCVHFPGWCRDQQLGYFGPMTFNEELYVESLVSPFGRDDNSDMIG</sequence>
<dbReference type="AlphaFoldDB" id="A0A2U1KGI4"/>
<evidence type="ECO:0000313" key="4">
    <source>
        <dbReference type="Proteomes" id="UP000245207"/>
    </source>
</evidence>
<keyword evidence="4" id="KW-1185">Reference proteome</keyword>
<dbReference type="PANTHER" id="PTHR31672">
    <property type="entry name" value="BNACNNG10540D PROTEIN"/>
    <property type="match status" value="1"/>
</dbReference>
<accession>A0A2U1KGI4</accession>
<organism evidence="3 4">
    <name type="scientific">Artemisia annua</name>
    <name type="common">Sweet wormwood</name>
    <dbReference type="NCBI Taxonomy" id="35608"/>
    <lineage>
        <taxon>Eukaryota</taxon>
        <taxon>Viridiplantae</taxon>
        <taxon>Streptophyta</taxon>
        <taxon>Embryophyta</taxon>
        <taxon>Tracheophyta</taxon>
        <taxon>Spermatophyta</taxon>
        <taxon>Magnoliopsida</taxon>
        <taxon>eudicotyledons</taxon>
        <taxon>Gunneridae</taxon>
        <taxon>Pentapetalae</taxon>
        <taxon>asterids</taxon>
        <taxon>campanulids</taxon>
        <taxon>Asterales</taxon>
        <taxon>Asteraceae</taxon>
        <taxon>Asteroideae</taxon>
        <taxon>Anthemideae</taxon>
        <taxon>Artemisiinae</taxon>
        <taxon>Artemisia</taxon>
    </lineage>
</organism>
<comment type="caution">
    <text evidence="3">The sequence shown here is derived from an EMBL/GenBank/DDBJ whole genome shotgun (WGS) entry which is preliminary data.</text>
</comment>
<evidence type="ECO:0000256" key="1">
    <source>
        <dbReference type="SAM" id="Phobius"/>
    </source>
</evidence>
<gene>
    <name evidence="3" type="ORF">CTI12_AA605720</name>
</gene>
<feature type="transmembrane region" description="Helical" evidence="1">
    <location>
        <begin position="14"/>
        <end position="33"/>
    </location>
</feature>
<name>A0A2U1KGI4_ARTAN</name>
<evidence type="ECO:0000259" key="2">
    <source>
        <dbReference type="Pfam" id="PF07734"/>
    </source>
</evidence>
<dbReference type="InterPro" id="IPR006527">
    <property type="entry name" value="F-box-assoc_dom_typ1"/>
</dbReference>
<dbReference type="Pfam" id="PF07734">
    <property type="entry name" value="FBA_1"/>
    <property type="match status" value="1"/>
</dbReference>
<dbReference type="EMBL" id="PKPP01019210">
    <property type="protein sequence ID" value="PWA35862.1"/>
    <property type="molecule type" value="Genomic_DNA"/>
</dbReference>
<dbReference type="PANTHER" id="PTHR31672:SF13">
    <property type="entry name" value="F-BOX PROTEIN CPR30-LIKE"/>
    <property type="match status" value="1"/>
</dbReference>
<dbReference type="NCBIfam" id="TIGR01640">
    <property type="entry name" value="F_box_assoc_1"/>
    <property type="match status" value="1"/>
</dbReference>
<keyword evidence="1" id="KW-1133">Transmembrane helix</keyword>
<dbReference type="STRING" id="35608.A0A2U1KGI4"/>